<dbReference type="InterPro" id="IPR001173">
    <property type="entry name" value="Glyco_trans_2-like"/>
</dbReference>
<evidence type="ECO:0000259" key="5">
    <source>
        <dbReference type="Pfam" id="PF00535"/>
    </source>
</evidence>
<dbReference type="InterPro" id="IPR029044">
    <property type="entry name" value="Nucleotide-diphossugar_trans"/>
</dbReference>
<dbReference type="EMBL" id="JBIAZU010000002">
    <property type="protein sequence ID" value="MFF5289827.1"/>
    <property type="molecule type" value="Genomic_DNA"/>
</dbReference>
<organism evidence="6 7">
    <name type="scientific">Paractinoplanes globisporus</name>
    <dbReference type="NCBI Taxonomy" id="113565"/>
    <lineage>
        <taxon>Bacteria</taxon>
        <taxon>Bacillati</taxon>
        <taxon>Actinomycetota</taxon>
        <taxon>Actinomycetes</taxon>
        <taxon>Micromonosporales</taxon>
        <taxon>Micromonosporaceae</taxon>
        <taxon>Paractinoplanes</taxon>
    </lineage>
</organism>
<evidence type="ECO:0000256" key="2">
    <source>
        <dbReference type="ARBA" id="ARBA00022676"/>
    </source>
</evidence>
<keyword evidence="7" id="KW-1185">Reference proteome</keyword>
<dbReference type="SUPFAM" id="SSF53448">
    <property type="entry name" value="Nucleotide-diphospho-sugar transferases"/>
    <property type="match status" value="1"/>
</dbReference>
<dbReference type="InterPro" id="IPR050834">
    <property type="entry name" value="Glycosyltransf_2"/>
</dbReference>
<feature type="domain" description="Glycosyltransferase 2-like" evidence="5">
    <location>
        <begin position="87"/>
        <end position="204"/>
    </location>
</feature>
<dbReference type="PANTHER" id="PTHR43685">
    <property type="entry name" value="GLYCOSYLTRANSFERASE"/>
    <property type="match status" value="1"/>
</dbReference>
<dbReference type="Pfam" id="PF00535">
    <property type="entry name" value="Glycos_transf_2"/>
    <property type="match status" value="1"/>
</dbReference>
<feature type="compositionally biased region" description="Low complexity" evidence="4">
    <location>
        <begin position="477"/>
        <end position="486"/>
    </location>
</feature>
<comment type="similarity">
    <text evidence="1">Belongs to the glycosyltransferase 2 family.</text>
</comment>
<reference evidence="6 7" key="1">
    <citation type="submission" date="2024-10" db="EMBL/GenBank/DDBJ databases">
        <title>The Natural Products Discovery Center: Release of the First 8490 Sequenced Strains for Exploring Actinobacteria Biosynthetic Diversity.</title>
        <authorList>
            <person name="Kalkreuter E."/>
            <person name="Kautsar S.A."/>
            <person name="Yang D."/>
            <person name="Bader C.D."/>
            <person name="Teijaro C.N."/>
            <person name="Fluegel L."/>
            <person name="Davis C.M."/>
            <person name="Simpson J.R."/>
            <person name="Lauterbach L."/>
            <person name="Steele A.D."/>
            <person name="Gui C."/>
            <person name="Meng S."/>
            <person name="Li G."/>
            <person name="Viehrig K."/>
            <person name="Ye F."/>
            <person name="Su P."/>
            <person name="Kiefer A.F."/>
            <person name="Nichols A."/>
            <person name="Cepeda A.J."/>
            <person name="Yan W."/>
            <person name="Fan B."/>
            <person name="Jiang Y."/>
            <person name="Adhikari A."/>
            <person name="Zheng C.-J."/>
            <person name="Schuster L."/>
            <person name="Cowan T.M."/>
            <person name="Smanski M.J."/>
            <person name="Chevrette M.G."/>
            <person name="De Carvalho L.P.S."/>
            <person name="Shen B."/>
        </authorList>
    </citation>
    <scope>NUCLEOTIDE SEQUENCE [LARGE SCALE GENOMIC DNA]</scope>
    <source>
        <strain evidence="6 7">NPDC000087</strain>
    </source>
</reference>
<evidence type="ECO:0000313" key="6">
    <source>
        <dbReference type="EMBL" id="MFF5289827.1"/>
    </source>
</evidence>
<gene>
    <name evidence="6" type="primary">mftF</name>
    <name evidence="6" type="ORF">ACFY35_10325</name>
</gene>
<dbReference type="NCBIfam" id="TIGR03965">
    <property type="entry name" value="mycofact_glyco"/>
    <property type="match status" value="1"/>
</dbReference>
<comment type="caution">
    <text evidence="6">The sequence shown here is derived from an EMBL/GenBank/DDBJ whole genome shotgun (WGS) entry which is preliminary data.</text>
</comment>
<feature type="region of interest" description="Disordered" evidence="4">
    <location>
        <begin position="460"/>
        <end position="486"/>
    </location>
</feature>
<sequence>MTLPIGFVVDLDPKTRLVDGGRALLGGAPTTHLLRLTPRARALFSGRTLRVRDAASALLAERLLELAIAHPRIDELPPIEDARCTYVIPVRDRPQQLERLLASILPGSEVIVVDDASEDPRSVAAVAARHDARLIVLPRNLGPAGARNAGLRAVRTPFVAFVDSDVVLDKDTVPTLLRHFADPRTAAAVPRITGLRTPESRTWLGRYESARSSLDLGERPASVRPGSYVSWVSTACLVARVSAIGDGFDERMRVGEDVDFVWRTVAAGRRVRFEPSVAAAHEHRARLRPWFLRKAEYGTGAHPLAVRHPQSVAPAVFAPWSAAITVTLLAQRRWSVPLAAAIGGVTAYRISRKLDIEDSAAVALRLTAGGAASALLQTGALLTRHWWPVTAVAATIFPRVRRAAALAAVADVVLEYARGGVELDPVRYAAARRLDDIAYGAGVWFSAIRGRSAAALRPQLKPVSSRRKEVSRRAARPADSSSSHSS</sequence>
<name>A0ABW6W941_9ACTN</name>
<dbReference type="PANTHER" id="PTHR43685:SF5">
    <property type="entry name" value="GLYCOSYLTRANSFERASE EPSE-RELATED"/>
    <property type="match status" value="1"/>
</dbReference>
<dbReference type="Gene3D" id="3.90.550.10">
    <property type="entry name" value="Spore Coat Polysaccharide Biosynthesis Protein SpsA, Chain A"/>
    <property type="match status" value="1"/>
</dbReference>
<keyword evidence="3" id="KW-0808">Transferase</keyword>
<protein>
    <submittedName>
        <fullName evidence="6">Mycofactocin biosynthesis glycosyltransferase MftF</fullName>
    </submittedName>
</protein>
<dbReference type="InterPro" id="IPR023981">
    <property type="entry name" value="MftF"/>
</dbReference>
<evidence type="ECO:0000256" key="3">
    <source>
        <dbReference type="ARBA" id="ARBA00022679"/>
    </source>
</evidence>
<evidence type="ECO:0000256" key="1">
    <source>
        <dbReference type="ARBA" id="ARBA00006739"/>
    </source>
</evidence>
<dbReference type="RefSeq" id="WP_020518109.1">
    <property type="nucleotide sequence ID" value="NZ_JBIAZU010000002.1"/>
</dbReference>
<dbReference type="Proteomes" id="UP001602245">
    <property type="component" value="Unassembled WGS sequence"/>
</dbReference>
<evidence type="ECO:0000313" key="7">
    <source>
        <dbReference type="Proteomes" id="UP001602245"/>
    </source>
</evidence>
<keyword evidence="2" id="KW-0328">Glycosyltransferase</keyword>
<proteinExistence type="inferred from homology"/>
<evidence type="ECO:0000256" key="4">
    <source>
        <dbReference type="SAM" id="MobiDB-lite"/>
    </source>
</evidence>
<accession>A0ABW6W941</accession>